<keyword evidence="1" id="KW-0934">Plastid</keyword>
<dbReference type="GO" id="GO:0005840">
    <property type="term" value="C:ribosome"/>
    <property type="evidence" value="ECO:0007669"/>
    <property type="project" value="UniProtKB-KW"/>
</dbReference>
<reference evidence="1" key="1">
    <citation type="journal article" date="2019" name="Mitochondrial DNA Part B Resour">
        <title>The complete chloroplast genome of Vanilla shenzhenica (Orchidaceae).</title>
        <authorList>
            <person name="Li T.-Z."/>
            <person name="Chen L.-J."/>
            <person name="Wang M."/>
            <person name="Chen J.-B."/>
            <person name="Huang J."/>
        </authorList>
    </citation>
    <scope>NUCLEOTIDE SEQUENCE</scope>
    <source>
        <tissue evidence="1">Vanilla_shenzhenica</tissue>
    </source>
</reference>
<gene>
    <name evidence="1" type="primary">rpl32</name>
</gene>
<evidence type="ECO:0000313" key="1">
    <source>
        <dbReference type="EMBL" id="QHD19682.1"/>
    </source>
</evidence>
<accession>A0A6B9MQU4</accession>
<sequence length="38" mass="4675">MINIHKYNRNKFNLIKSRSRYMKNTSAHIMIKHIMINN</sequence>
<name>A0A6B9MQU4_9ASPA</name>
<dbReference type="EMBL" id="MK962478">
    <property type="protein sequence ID" value="QHD19682.1"/>
    <property type="molecule type" value="Genomic_DNA"/>
</dbReference>
<proteinExistence type="predicted"/>
<keyword evidence="1" id="KW-0689">Ribosomal protein</keyword>
<keyword evidence="1" id="KW-0150">Chloroplast</keyword>
<protein>
    <submittedName>
        <fullName evidence="1">50S ribosomal protein L32</fullName>
    </submittedName>
</protein>
<keyword evidence="1" id="KW-0687">Ribonucleoprotein</keyword>
<geneLocation type="chloroplast" evidence="1"/>
<organism evidence="1">
    <name type="scientific">Vanilla shenzhenica</name>
    <dbReference type="NCBI Taxonomy" id="1088844"/>
    <lineage>
        <taxon>Eukaryota</taxon>
        <taxon>Viridiplantae</taxon>
        <taxon>Streptophyta</taxon>
        <taxon>Embryophyta</taxon>
        <taxon>Tracheophyta</taxon>
        <taxon>Spermatophyta</taxon>
        <taxon>Magnoliopsida</taxon>
        <taxon>Liliopsida</taxon>
        <taxon>Asparagales</taxon>
        <taxon>Orchidaceae</taxon>
        <taxon>Vanilloideae</taxon>
        <taxon>Vanilleae</taxon>
        <taxon>Vanilla</taxon>
    </lineage>
</organism>
<dbReference type="AlphaFoldDB" id="A0A6B9MQU4"/>